<comment type="caution">
    <text evidence="1">The sequence shown here is derived from an EMBL/GenBank/DDBJ whole genome shotgun (WGS) entry which is preliminary data.</text>
</comment>
<dbReference type="RefSeq" id="WP_008593563.1">
    <property type="nucleotide sequence ID" value="NZ_AHOM02000010.1"/>
</dbReference>
<dbReference type="Proteomes" id="UP000018720">
    <property type="component" value="Unassembled WGS sequence"/>
</dbReference>
<keyword evidence="2" id="KW-1185">Reference proteome</keyword>
<proteinExistence type="predicted"/>
<evidence type="ECO:0000313" key="1">
    <source>
        <dbReference type="EMBL" id="EJZ40173.1"/>
    </source>
</evidence>
<accession>A0ABN0H424</accession>
<dbReference type="EMBL" id="AHOM02000010">
    <property type="protein sequence ID" value="EJZ40173.1"/>
    <property type="molecule type" value="Genomic_DNA"/>
</dbReference>
<organism evidence="1 2">
    <name type="scientific">Leptospira licerasiae str. MMD4847</name>
    <dbReference type="NCBI Taxonomy" id="1049971"/>
    <lineage>
        <taxon>Bacteria</taxon>
        <taxon>Pseudomonadati</taxon>
        <taxon>Spirochaetota</taxon>
        <taxon>Spirochaetia</taxon>
        <taxon>Leptospirales</taxon>
        <taxon>Leptospiraceae</taxon>
        <taxon>Leptospira</taxon>
    </lineage>
</organism>
<gene>
    <name evidence="1" type="ORF">LEP1GSC178_2003</name>
</gene>
<reference evidence="1 2" key="1">
    <citation type="submission" date="2012-08" db="EMBL/GenBank/DDBJ databases">
        <authorList>
            <person name="Harkins D.M."/>
            <person name="Durkin A.S."/>
            <person name="Selengut J.D."/>
            <person name="Sanka R."/>
            <person name="DePew J."/>
            <person name="Purushe J."/>
            <person name="Matthias M.A."/>
            <person name="Vinetz J.M."/>
            <person name="Sutton G.G."/>
            <person name="Nelson W.C."/>
            <person name="Fouts D.E."/>
        </authorList>
    </citation>
    <scope>NUCLEOTIDE SEQUENCE [LARGE SCALE GENOMIC DNA]</scope>
    <source>
        <strain evidence="1 2">MMD4847</strain>
    </source>
</reference>
<evidence type="ECO:0000313" key="2">
    <source>
        <dbReference type="Proteomes" id="UP000018720"/>
    </source>
</evidence>
<protein>
    <submittedName>
        <fullName evidence="1">RNA polymerase sigma factor, sigma-70 family</fullName>
    </submittedName>
</protein>
<name>A0ABN0H424_9LEPT</name>
<sequence length="330" mass="39379">MLLFPGTFFSDRVYLDAKKSKKFVLAPTTGPKANGSIFIFVEDRIYNDRNPIMTKLSEKDKKLISSVEFYYREGNSENFLKEAWPWVWSLAKGKYRLDEDSCSEIVLKLVLDAEEVLHLFKKRGYSNFPAFFTTYTKNLIWNQRRKEIRLNRSEILSDGFERFYDPRSEFTKEILNQTDETSLLVRNILSEIDPISSLILKLKHRIPLSLKESRLFHSKLKKKKVKLRDYYTKDIEEERKSWLRKKELSEKLSRLYQNMQIHRFENLERWKISRSQLLEISGSVTEGKSFKKIGWYLGLSEHSVRKAYYFAIFELKRKEDLRKIRFADAA</sequence>